<accession>A0A445DFD4</accession>
<evidence type="ECO:0000313" key="3">
    <source>
        <dbReference type="Proteomes" id="UP000289738"/>
    </source>
</evidence>
<reference evidence="2 3" key="1">
    <citation type="submission" date="2019-01" db="EMBL/GenBank/DDBJ databases">
        <title>Sequencing of cultivated peanut Arachis hypogaea provides insights into genome evolution and oil improvement.</title>
        <authorList>
            <person name="Chen X."/>
        </authorList>
    </citation>
    <scope>NUCLEOTIDE SEQUENCE [LARGE SCALE GENOMIC DNA]</scope>
    <source>
        <strain evidence="3">cv. Fuhuasheng</strain>
        <tissue evidence="2">Leaves</tissue>
    </source>
</reference>
<evidence type="ECO:0000259" key="1">
    <source>
        <dbReference type="PROSITE" id="PS50275"/>
    </source>
</evidence>
<dbReference type="EMBL" id="SDMP01000004">
    <property type="protein sequence ID" value="RYR61891.1"/>
    <property type="molecule type" value="Genomic_DNA"/>
</dbReference>
<dbReference type="GO" id="GO:0046856">
    <property type="term" value="P:phosphatidylinositol dephosphorylation"/>
    <property type="evidence" value="ECO:0007669"/>
    <property type="project" value="TreeGrafter"/>
</dbReference>
<dbReference type="PROSITE" id="PS50275">
    <property type="entry name" value="SAC"/>
    <property type="match status" value="1"/>
</dbReference>
<sequence>MDIEPSLVGSAERFKLDHELELHEFEDKFVIKSLQSPNQGFWISRRDGNINFLDDEICSGSPSRTSTIYGVVGTIRLVVGTYVVVITSCKEVGSFLGYPVYRVMSMRVLACNDALKFSTGQEKKDEAYFMTLLNIVESTPGLYYSYETDITLNLQRRNKLVEGWMSKPLWKQADPRYIWNRHLSEELIECKLDRFIVPIIQGNILPSPSMLRMHSIQNPITSHLNVVLSFQVAELKLKDSLAMVTLVSRRCNRRLGTRMWRRGANLEGDAANFIETEQLLETERFRSSFLQVRGSIPLLWEQIVDLSYKPHLSVIKHEQTPLVVERHFSDLSQRYGEIIAIDLTEKHGEEGQLSAAYAAEMKNVPNVRYVPFDFHGHCKDSNFDNLEILYDQISEDAEKQRYFLIDREGNVLEEQKGVIRSNCVDSLDRTNVTQCYLAQKALNLQLQRIGVLSPSECISMFDEEYGKYRALWAEQGDEISLEYTGTHALKGDIVRYGKQTIFGMIKDGMSALSRYYLNNFHDGIRQASSFVFHNLPLNLDRVLTSFIHLMQDALDLISGHYTVNRNSLSPIGQNGFDPFSHNLNAVSGNTLCLTSTNTSIEYDTFLPVTSALIIGGLTATTLTVQQVGRNVHQYVSTAICAGITAGVMAILKANGRQFCSRPRLCGLL</sequence>
<evidence type="ECO:0000313" key="2">
    <source>
        <dbReference type="EMBL" id="RYR61891.1"/>
    </source>
</evidence>
<feature type="domain" description="SAC" evidence="1">
    <location>
        <begin position="133"/>
        <end position="485"/>
    </location>
</feature>
<dbReference type="Pfam" id="PF02383">
    <property type="entry name" value="Syja_N"/>
    <property type="match status" value="1"/>
</dbReference>
<dbReference type="Proteomes" id="UP000289738">
    <property type="component" value="Chromosome A04"/>
</dbReference>
<comment type="caution">
    <text evidence="2">The sequence shown here is derived from an EMBL/GenBank/DDBJ whole genome shotgun (WGS) entry which is preliminary data.</text>
</comment>
<dbReference type="AlphaFoldDB" id="A0A445DFD4"/>
<gene>
    <name evidence="2" type="ORF">Ahy_A04g019138</name>
</gene>
<organism evidence="2 3">
    <name type="scientific">Arachis hypogaea</name>
    <name type="common">Peanut</name>
    <dbReference type="NCBI Taxonomy" id="3818"/>
    <lineage>
        <taxon>Eukaryota</taxon>
        <taxon>Viridiplantae</taxon>
        <taxon>Streptophyta</taxon>
        <taxon>Embryophyta</taxon>
        <taxon>Tracheophyta</taxon>
        <taxon>Spermatophyta</taxon>
        <taxon>Magnoliopsida</taxon>
        <taxon>eudicotyledons</taxon>
        <taxon>Gunneridae</taxon>
        <taxon>Pentapetalae</taxon>
        <taxon>rosids</taxon>
        <taxon>fabids</taxon>
        <taxon>Fabales</taxon>
        <taxon>Fabaceae</taxon>
        <taxon>Papilionoideae</taxon>
        <taxon>50 kb inversion clade</taxon>
        <taxon>dalbergioids sensu lato</taxon>
        <taxon>Dalbergieae</taxon>
        <taxon>Pterocarpus clade</taxon>
        <taxon>Arachis</taxon>
    </lineage>
</organism>
<protein>
    <recommendedName>
        <fullName evidence="1">SAC domain-containing protein</fullName>
    </recommendedName>
</protein>
<dbReference type="GO" id="GO:0043812">
    <property type="term" value="F:phosphatidylinositol-4-phosphate phosphatase activity"/>
    <property type="evidence" value="ECO:0007669"/>
    <property type="project" value="TreeGrafter"/>
</dbReference>
<proteinExistence type="predicted"/>
<dbReference type="GO" id="GO:0005783">
    <property type="term" value="C:endoplasmic reticulum"/>
    <property type="evidence" value="ECO:0007669"/>
    <property type="project" value="TreeGrafter"/>
</dbReference>
<dbReference type="PANTHER" id="PTHR45662:SF10">
    <property type="entry name" value="PHOSPHOINOSITIDE PHOSPHATASE SAC8"/>
    <property type="match status" value="1"/>
</dbReference>
<keyword evidence="3" id="KW-1185">Reference proteome</keyword>
<dbReference type="PANTHER" id="PTHR45662">
    <property type="entry name" value="PHOSPHATIDYLINOSITIDE PHOSPHATASE SAC1"/>
    <property type="match status" value="1"/>
</dbReference>
<name>A0A445DFD4_ARAHY</name>
<dbReference type="InterPro" id="IPR002013">
    <property type="entry name" value="SAC_dom"/>
</dbReference>
<dbReference type="STRING" id="3818.A0A445DFD4"/>